<evidence type="ECO:0000313" key="4">
    <source>
        <dbReference type="Proteomes" id="UP000274033"/>
    </source>
</evidence>
<reference evidence="3 4" key="1">
    <citation type="journal article" date="2013" name="J. Microbiol.">
        <title>Lysinibacillus chungkukjangi sp. nov., isolated from Chungkukjang, Korean fermented soybean food.</title>
        <authorList>
            <person name="Kim S.J."/>
            <person name="Jang Y.H."/>
            <person name="Hamada M."/>
            <person name="Ahn J.H."/>
            <person name="Weon H.Y."/>
            <person name="Suzuki K."/>
            <person name="Whang K.S."/>
            <person name="Kwon S.W."/>
        </authorList>
    </citation>
    <scope>NUCLEOTIDE SEQUENCE [LARGE SCALE GENOMIC DNA]</scope>
    <source>
        <strain evidence="3 4">MCCC 1A12701</strain>
    </source>
</reference>
<organism evidence="3 4">
    <name type="scientific">Lysinibacillus composti</name>
    <dbReference type="NCBI Taxonomy" id="720633"/>
    <lineage>
        <taxon>Bacteria</taxon>
        <taxon>Bacillati</taxon>
        <taxon>Bacillota</taxon>
        <taxon>Bacilli</taxon>
        <taxon>Bacillales</taxon>
        <taxon>Bacillaceae</taxon>
        <taxon>Lysinibacillus</taxon>
    </lineage>
</organism>
<keyword evidence="2" id="KW-1133">Transmembrane helix</keyword>
<proteinExistence type="predicted"/>
<keyword evidence="2" id="KW-0472">Membrane</keyword>
<sequence>MSTKKESPEEMRERMRQEELKNNPAGSLNEGFNRGRSPNLSDMSWKETGILILILIVGYIVFSLFF</sequence>
<feature type="transmembrane region" description="Helical" evidence="2">
    <location>
        <begin position="48"/>
        <end position="65"/>
    </location>
</feature>
<dbReference type="EMBL" id="RRCT01000009">
    <property type="protein sequence ID" value="RQW74430.1"/>
    <property type="molecule type" value="Genomic_DNA"/>
</dbReference>
<dbReference type="Proteomes" id="UP000274033">
    <property type="component" value="Unassembled WGS sequence"/>
</dbReference>
<keyword evidence="4" id="KW-1185">Reference proteome</keyword>
<name>A0A3N9UDR9_9BACI</name>
<accession>A0A3N9UDR9</accession>
<gene>
    <name evidence="3" type="ORF">EBB45_11110</name>
</gene>
<dbReference type="InterPro" id="IPR045946">
    <property type="entry name" value="DUF6366"/>
</dbReference>
<dbReference type="RefSeq" id="WP_124764673.1">
    <property type="nucleotide sequence ID" value="NZ_JAFBDY010000008.1"/>
</dbReference>
<dbReference type="Pfam" id="PF19893">
    <property type="entry name" value="DUF6366"/>
    <property type="match status" value="1"/>
</dbReference>
<feature type="compositionally biased region" description="Basic and acidic residues" evidence="1">
    <location>
        <begin position="1"/>
        <end position="21"/>
    </location>
</feature>
<protein>
    <recommendedName>
        <fullName evidence="5">Phage capsid protein</fullName>
    </recommendedName>
</protein>
<evidence type="ECO:0008006" key="5">
    <source>
        <dbReference type="Google" id="ProtNLM"/>
    </source>
</evidence>
<dbReference type="AlphaFoldDB" id="A0A3N9UDR9"/>
<evidence type="ECO:0000256" key="1">
    <source>
        <dbReference type="SAM" id="MobiDB-lite"/>
    </source>
</evidence>
<comment type="caution">
    <text evidence="3">The sequence shown here is derived from an EMBL/GenBank/DDBJ whole genome shotgun (WGS) entry which is preliminary data.</text>
</comment>
<evidence type="ECO:0000313" key="3">
    <source>
        <dbReference type="EMBL" id="RQW74430.1"/>
    </source>
</evidence>
<feature type="region of interest" description="Disordered" evidence="1">
    <location>
        <begin position="1"/>
        <end position="34"/>
    </location>
</feature>
<evidence type="ECO:0000256" key="2">
    <source>
        <dbReference type="SAM" id="Phobius"/>
    </source>
</evidence>
<keyword evidence="2" id="KW-0812">Transmembrane</keyword>
<dbReference type="OrthoDB" id="2935923at2"/>